<reference evidence="22" key="1">
    <citation type="submission" date="2025-08" db="UniProtKB">
        <authorList>
            <consortium name="Ensembl"/>
        </authorList>
    </citation>
    <scope>IDENTIFICATION</scope>
</reference>
<keyword evidence="17" id="KW-0508">mRNA splicing</keyword>
<accession>A0A9J7XGA3</accession>
<organism evidence="22 23">
    <name type="scientific">Cyprinus carpio carpio</name>
    <dbReference type="NCBI Taxonomy" id="630221"/>
    <lineage>
        <taxon>Eukaryota</taxon>
        <taxon>Metazoa</taxon>
        <taxon>Chordata</taxon>
        <taxon>Craniata</taxon>
        <taxon>Vertebrata</taxon>
        <taxon>Euteleostomi</taxon>
        <taxon>Actinopterygii</taxon>
        <taxon>Neopterygii</taxon>
        <taxon>Teleostei</taxon>
        <taxon>Ostariophysi</taxon>
        <taxon>Cypriniformes</taxon>
        <taxon>Cyprinidae</taxon>
        <taxon>Cyprininae</taxon>
        <taxon>Cyprinus</taxon>
    </lineage>
</organism>
<evidence type="ECO:0000256" key="13">
    <source>
        <dbReference type="ARBA" id="ARBA00022859"/>
    </source>
</evidence>
<evidence type="ECO:0000256" key="1">
    <source>
        <dbReference type="ARBA" id="ARBA00004123"/>
    </source>
</evidence>
<evidence type="ECO:0000256" key="14">
    <source>
        <dbReference type="ARBA" id="ARBA00022972"/>
    </source>
</evidence>
<sequence>MDLSDALDFPQQNNQQAGGAVWPGQPANPTWPGQPPANPTWPGQPANPTWPAQPNQPAWPGQPGQPTAPGWPGPAPQTSPRALVRFVLDFCSFTNGIYNKMLITIAGEIKLNANNFTVNFKRGSDIAFHLNPRFNEGGRQVIVRNSMIGNQWGREERELPSFPFVPGKPFELKILCTDTEFKVAVNKSHLLEYKHRIRELNQIRDLSVYGDVTLSSVNVETLQ</sequence>
<evidence type="ECO:0000256" key="5">
    <source>
        <dbReference type="ARBA" id="ARBA00022525"/>
    </source>
</evidence>
<keyword evidence="14" id="KW-0389">IgE-binding protein</keyword>
<dbReference type="GO" id="GO:0045087">
    <property type="term" value="P:innate immune response"/>
    <property type="evidence" value="ECO:0007669"/>
    <property type="project" value="UniProtKB-KW"/>
</dbReference>
<keyword evidence="9" id="KW-0747">Spliceosome</keyword>
<dbReference type="GO" id="GO:0019863">
    <property type="term" value="F:IgE binding"/>
    <property type="evidence" value="ECO:0007669"/>
    <property type="project" value="UniProtKB-KW"/>
</dbReference>
<keyword evidence="13" id="KW-0391">Immunity</keyword>
<keyword evidence="11" id="KW-0677">Repeat</keyword>
<reference evidence="22" key="2">
    <citation type="submission" date="2025-09" db="UniProtKB">
        <authorList>
            <consortium name="Ensembl"/>
        </authorList>
    </citation>
    <scope>IDENTIFICATION</scope>
</reference>
<dbReference type="GO" id="GO:0002548">
    <property type="term" value="P:monocyte chemotaxis"/>
    <property type="evidence" value="ECO:0007669"/>
    <property type="project" value="TreeGrafter"/>
</dbReference>
<evidence type="ECO:0000256" key="11">
    <source>
        <dbReference type="ARBA" id="ARBA00022737"/>
    </source>
</evidence>
<dbReference type="GO" id="GO:0005681">
    <property type="term" value="C:spliceosomal complex"/>
    <property type="evidence" value="ECO:0007669"/>
    <property type="project" value="UniProtKB-KW"/>
</dbReference>
<dbReference type="Proteomes" id="UP001108240">
    <property type="component" value="Unplaced"/>
</dbReference>
<keyword evidence="23" id="KW-1185">Reference proteome</keyword>
<dbReference type="Gene3D" id="2.60.120.200">
    <property type="match status" value="1"/>
</dbReference>
<evidence type="ECO:0000313" key="23">
    <source>
        <dbReference type="Proteomes" id="UP001108240"/>
    </source>
</evidence>
<dbReference type="GO" id="GO:0048245">
    <property type="term" value="P:eosinophil chemotaxis"/>
    <property type="evidence" value="ECO:0007669"/>
    <property type="project" value="TreeGrafter"/>
</dbReference>
<dbReference type="PANTHER" id="PTHR11346:SF26">
    <property type="entry name" value="GALECTIN-3"/>
    <property type="match status" value="1"/>
</dbReference>
<dbReference type="PANTHER" id="PTHR11346">
    <property type="entry name" value="GALECTIN"/>
    <property type="match status" value="1"/>
</dbReference>
<dbReference type="GO" id="GO:0005737">
    <property type="term" value="C:cytoplasm"/>
    <property type="evidence" value="ECO:0007669"/>
    <property type="project" value="UniProtKB-SubCell"/>
</dbReference>
<dbReference type="SMART" id="SM00908">
    <property type="entry name" value="Gal-bind_lectin"/>
    <property type="match status" value="1"/>
</dbReference>
<evidence type="ECO:0000256" key="18">
    <source>
        <dbReference type="ARBA" id="ARBA00023242"/>
    </source>
</evidence>
<dbReference type="GO" id="GO:0048246">
    <property type="term" value="P:macrophage chemotaxis"/>
    <property type="evidence" value="ECO:0007669"/>
    <property type="project" value="TreeGrafter"/>
</dbReference>
<evidence type="ECO:0000256" key="9">
    <source>
        <dbReference type="ARBA" id="ARBA00022728"/>
    </source>
</evidence>
<evidence type="ECO:0000313" key="22">
    <source>
        <dbReference type="Ensembl" id="ENSCCRP00000106494.1"/>
    </source>
</evidence>
<evidence type="ECO:0000259" key="21">
    <source>
        <dbReference type="PROSITE" id="PS51304"/>
    </source>
</evidence>
<name>A0A9J7XGA3_CYPCA</name>
<dbReference type="Pfam" id="PF00337">
    <property type="entry name" value="Gal-bind_lectin"/>
    <property type="match status" value="1"/>
</dbReference>
<dbReference type="SMART" id="SM00276">
    <property type="entry name" value="GLECT"/>
    <property type="match status" value="1"/>
</dbReference>
<dbReference type="FunFam" id="2.60.120.200:FF:000023">
    <property type="entry name" value="Galectin"/>
    <property type="match status" value="1"/>
</dbReference>
<dbReference type="GO" id="GO:0005615">
    <property type="term" value="C:extracellular space"/>
    <property type="evidence" value="ECO:0007669"/>
    <property type="project" value="TreeGrafter"/>
</dbReference>
<keyword evidence="7" id="KW-0399">Innate immunity</keyword>
<dbReference type="GO" id="GO:0006397">
    <property type="term" value="P:mRNA processing"/>
    <property type="evidence" value="ECO:0007669"/>
    <property type="project" value="UniProtKB-KW"/>
</dbReference>
<evidence type="ECO:0000256" key="20">
    <source>
        <dbReference type="SAM" id="MobiDB-lite"/>
    </source>
</evidence>
<dbReference type="GO" id="GO:0045806">
    <property type="term" value="P:negative regulation of endocytosis"/>
    <property type="evidence" value="ECO:0007669"/>
    <property type="project" value="TreeGrafter"/>
</dbReference>
<dbReference type="GO" id="GO:0001772">
    <property type="term" value="C:immunological synapse"/>
    <property type="evidence" value="ECO:0007669"/>
    <property type="project" value="TreeGrafter"/>
</dbReference>
<evidence type="ECO:0000256" key="15">
    <source>
        <dbReference type="ARBA" id="ARBA00022990"/>
    </source>
</evidence>
<dbReference type="GO" id="GO:0030154">
    <property type="term" value="P:cell differentiation"/>
    <property type="evidence" value="ECO:0007669"/>
    <property type="project" value="UniProtKB-KW"/>
</dbReference>
<dbReference type="GO" id="GO:0043236">
    <property type="term" value="F:laminin binding"/>
    <property type="evidence" value="ECO:0007669"/>
    <property type="project" value="TreeGrafter"/>
</dbReference>
<keyword evidence="12" id="KW-0221">Differentiation</keyword>
<dbReference type="InterPro" id="IPR044156">
    <property type="entry name" value="Galectin-like"/>
</dbReference>
<dbReference type="InterPro" id="IPR013320">
    <property type="entry name" value="ConA-like_dom_sf"/>
</dbReference>
<feature type="domain" description="Galectin" evidence="21">
    <location>
        <begin position="89"/>
        <end position="220"/>
    </location>
</feature>
<keyword evidence="8" id="KW-0507">mRNA processing</keyword>
<dbReference type="GO" id="GO:0090280">
    <property type="term" value="P:positive regulation of calcium ion import"/>
    <property type="evidence" value="ECO:0007669"/>
    <property type="project" value="TreeGrafter"/>
</dbReference>
<evidence type="ECO:0000256" key="7">
    <source>
        <dbReference type="ARBA" id="ARBA00022588"/>
    </source>
</evidence>
<comment type="subcellular location">
    <subcellularLocation>
        <location evidence="2">Cytoplasm</location>
    </subcellularLocation>
    <subcellularLocation>
        <location evidence="1">Nucleus</location>
    </subcellularLocation>
    <subcellularLocation>
        <location evidence="3">Secreted</location>
    </subcellularLocation>
</comment>
<dbReference type="CDD" id="cd00070">
    <property type="entry name" value="GLECT"/>
    <property type="match status" value="1"/>
</dbReference>
<keyword evidence="16" id="KW-1015">Disulfide bond</keyword>
<keyword evidence="4" id="KW-0963">Cytoplasm</keyword>
<evidence type="ECO:0000256" key="8">
    <source>
        <dbReference type="ARBA" id="ARBA00022664"/>
    </source>
</evidence>
<evidence type="ECO:0000256" key="19">
    <source>
        <dbReference type="RuleBase" id="RU102079"/>
    </source>
</evidence>
<evidence type="ECO:0000256" key="12">
    <source>
        <dbReference type="ARBA" id="ARBA00022782"/>
    </source>
</evidence>
<evidence type="ECO:0000256" key="2">
    <source>
        <dbReference type="ARBA" id="ARBA00004496"/>
    </source>
</evidence>
<dbReference type="GO" id="GO:2001237">
    <property type="term" value="P:negative regulation of extrinsic apoptotic signaling pathway"/>
    <property type="evidence" value="ECO:0007669"/>
    <property type="project" value="TreeGrafter"/>
</dbReference>
<keyword evidence="18" id="KW-0539">Nucleus</keyword>
<protein>
    <recommendedName>
        <fullName evidence="19">Galectin</fullName>
    </recommendedName>
</protein>
<dbReference type="Ensembl" id="ENSCCRT00000179214.1">
    <property type="protein sequence ID" value="ENSCCRP00000106494.1"/>
    <property type="gene ID" value="ENSCCRG00000054293.1"/>
</dbReference>
<dbReference type="AlphaFoldDB" id="A0A9J7XGA3"/>
<evidence type="ECO:0000256" key="4">
    <source>
        <dbReference type="ARBA" id="ARBA00022490"/>
    </source>
</evidence>
<dbReference type="PROSITE" id="PS51304">
    <property type="entry name" value="GALECTIN"/>
    <property type="match status" value="1"/>
</dbReference>
<evidence type="ECO:0000256" key="6">
    <source>
        <dbReference type="ARBA" id="ARBA00022553"/>
    </source>
</evidence>
<dbReference type="GO" id="GO:0030593">
    <property type="term" value="P:neutrophil chemotaxis"/>
    <property type="evidence" value="ECO:0007669"/>
    <property type="project" value="TreeGrafter"/>
</dbReference>
<evidence type="ECO:0000256" key="3">
    <source>
        <dbReference type="ARBA" id="ARBA00004613"/>
    </source>
</evidence>
<dbReference type="GO" id="GO:0048030">
    <property type="term" value="F:disaccharide binding"/>
    <property type="evidence" value="ECO:0007669"/>
    <property type="project" value="TreeGrafter"/>
</dbReference>
<proteinExistence type="predicted"/>
<keyword evidence="15" id="KW-0007">Acetylation</keyword>
<evidence type="ECO:0000256" key="16">
    <source>
        <dbReference type="ARBA" id="ARBA00023157"/>
    </source>
</evidence>
<dbReference type="GO" id="GO:0050918">
    <property type="term" value="P:positive chemotaxis"/>
    <property type="evidence" value="ECO:0007669"/>
    <property type="project" value="TreeGrafter"/>
</dbReference>
<dbReference type="InterPro" id="IPR001079">
    <property type="entry name" value="Galectin_CRD"/>
</dbReference>
<keyword evidence="6" id="KW-0597">Phosphoprotein</keyword>
<dbReference type="SUPFAM" id="SSF49899">
    <property type="entry name" value="Concanavalin A-like lectins/glucanases"/>
    <property type="match status" value="1"/>
</dbReference>
<evidence type="ECO:0000256" key="10">
    <source>
        <dbReference type="ARBA" id="ARBA00022734"/>
    </source>
</evidence>
<dbReference type="GeneTree" id="ENSGT00940000165169"/>
<feature type="region of interest" description="Disordered" evidence="20">
    <location>
        <begin position="1"/>
        <end position="77"/>
    </location>
</feature>
<evidence type="ECO:0000256" key="17">
    <source>
        <dbReference type="ARBA" id="ARBA00023187"/>
    </source>
</evidence>
<keyword evidence="10 19" id="KW-0430">Lectin</keyword>
<feature type="compositionally biased region" description="Polar residues" evidence="20">
    <location>
        <begin position="46"/>
        <end position="56"/>
    </location>
</feature>
<dbReference type="GO" id="GO:0008380">
    <property type="term" value="P:RNA splicing"/>
    <property type="evidence" value="ECO:0007669"/>
    <property type="project" value="UniProtKB-KW"/>
</dbReference>
<keyword evidence="5" id="KW-0964">Secreted</keyword>